<dbReference type="GeneID" id="9048562"/>
<feature type="compositionally biased region" description="Basic and acidic residues" evidence="1">
    <location>
        <begin position="64"/>
        <end position="93"/>
    </location>
</feature>
<gene>
    <name evidence="2" type="ORF">Pmar_PMAR008929</name>
</gene>
<feature type="region of interest" description="Disordered" evidence="1">
    <location>
        <begin position="108"/>
        <end position="134"/>
    </location>
</feature>
<dbReference type="InParanoid" id="C5KAD8"/>
<sequence>NARDEDHNEADGSFPSPLRSGLTPELDHDLSAVRGGSTENSPVIGSERKMNKHDSSLKRVFPKRVKDKEHIKESISEPSFENEHAVSEDDKKHNSIQKCLTRWRKCKKLRHSQKSTETPSDPASVTSEYLTVDP</sequence>
<keyword evidence="3" id="KW-1185">Reference proteome</keyword>
<evidence type="ECO:0000313" key="3">
    <source>
        <dbReference type="Proteomes" id="UP000007800"/>
    </source>
</evidence>
<dbReference type="EMBL" id="GG671749">
    <property type="protein sequence ID" value="EER18599.1"/>
    <property type="molecule type" value="Genomic_DNA"/>
</dbReference>
<reference evidence="2 3" key="1">
    <citation type="submission" date="2008-07" db="EMBL/GenBank/DDBJ databases">
        <authorList>
            <person name="El-Sayed N."/>
            <person name="Caler E."/>
            <person name="Inman J."/>
            <person name="Amedeo P."/>
            <person name="Hass B."/>
            <person name="Wortman J."/>
        </authorList>
    </citation>
    <scope>NUCLEOTIDE SEQUENCE [LARGE SCALE GENOMIC DNA]</scope>
    <source>
        <strain evidence="3">ATCC 50983 / TXsc</strain>
    </source>
</reference>
<evidence type="ECO:0000313" key="2">
    <source>
        <dbReference type="EMBL" id="EER18599.1"/>
    </source>
</evidence>
<feature type="non-terminal residue" evidence="2">
    <location>
        <position position="1"/>
    </location>
</feature>
<organism evidence="3">
    <name type="scientific">Perkinsus marinus (strain ATCC 50983 / TXsc)</name>
    <dbReference type="NCBI Taxonomy" id="423536"/>
    <lineage>
        <taxon>Eukaryota</taxon>
        <taxon>Sar</taxon>
        <taxon>Alveolata</taxon>
        <taxon>Perkinsozoa</taxon>
        <taxon>Perkinsea</taxon>
        <taxon>Perkinsida</taxon>
        <taxon>Perkinsidae</taxon>
        <taxon>Perkinsus</taxon>
    </lineage>
</organism>
<feature type="non-terminal residue" evidence="2">
    <location>
        <position position="134"/>
    </location>
</feature>
<dbReference type="AlphaFoldDB" id="C5KAD8"/>
<feature type="compositionally biased region" description="Basic and acidic residues" evidence="1">
    <location>
        <begin position="1"/>
        <end position="10"/>
    </location>
</feature>
<protein>
    <submittedName>
        <fullName evidence="2">Uncharacterized protein</fullName>
    </submittedName>
</protein>
<accession>C5KAD8</accession>
<evidence type="ECO:0000256" key="1">
    <source>
        <dbReference type="SAM" id="MobiDB-lite"/>
    </source>
</evidence>
<proteinExistence type="predicted"/>
<feature type="region of interest" description="Disordered" evidence="1">
    <location>
        <begin position="1"/>
        <end position="94"/>
    </location>
</feature>
<feature type="compositionally biased region" description="Basic and acidic residues" evidence="1">
    <location>
        <begin position="46"/>
        <end position="57"/>
    </location>
</feature>
<dbReference type="Proteomes" id="UP000007800">
    <property type="component" value="Unassembled WGS sequence"/>
</dbReference>
<feature type="compositionally biased region" description="Polar residues" evidence="1">
    <location>
        <begin position="115"/>
        <end position="134"/>
    </location>
</feature>
<dbReference type="RefSeq" id="XP_002786803.1">
    <property type="nucleotide sequence ID" value="XM_002786757.1"/>
</dbReference>
<name>C5KAD8_PERM5</name>